<comment type="caution">
    <text evidence="1">The sequence shown here is derived from an EMBL/GenBank/DDBJ whole genome shotgun (WGS) entry which is preliminary data.</text>
</comment>
<sequence>MQTNKAKITWILVSVVIISVGVFRLSVINRDHEPSSVQQSVSYETNLTIKEPVREALPYSVQPYKLKDKTLISTFVAPSYINDTLVAFERDVSEKSSSYIDVFSRKNKVIKNIYQTPNKEIINSLVGVENKLYWVEYGRDSEKDTMWTIKSLDLQNNQKKVLYRGVSGDYTEPPVLRVFDNQISWIEKKIKNHIVYSTAIIYKPVSNELIRLATTELDESGSQRKGTFMVIQRPVPDGLLVQQSVFKTPSEKSYEIVFYPYDQTDSITLLESNQGVVDFTADQEWFVWSEIGKISIADRKTGEIKYEFEAKDKDLTIDSPFIMNDHLYYRYSMYQIIDVDLINGKTKDLSVPRLSTSKIFNTGNYLGFSYMDARNNTGEVEFNIIAAEQSK</sequence>
<reference evidence="2" key="1">
    <citation type="journal article" date="2019" name="Int. J. Syst. Evol. Microbiol.">
        <title>The Global Catalogue of Microorganisms (GCM) 10K type strain sequencing project: providing services to taxonomists for standard genome sequencing and annotation.</title>
        <authorList>
            <consortium name="The Broad Institute Genomics Platform"/>
            <consortium name="The Broad Institute Genome Sequencing Center for Infectious Disease"/>
            <person name="Wu L."/>
            <person name="Ma J."/>
        </authorList>
    </citation>
    <scope>NUCLEOTIDE SEQUENCE [LARGE SCALE GENOMIC DNA]</scope>
    <source>
        <strain evidence="2">CGMCC 1.12770</strain>
    </source>
</reference>
<accession>A0ABQ1ZQW2</accession>
<name>A0ABQ1ZQW2_9BACL</name>
<dbReference type="Proteomes" id="UP000652153">
    <property type="component" value="Unassembled WGS sequence"/>
</dbReference>
<organism evidence="1 2">
    <name type="scientific">Paenibacillus silvae</name>
    <dbReference type="NCBI Taxonomy" id="1325358"/>
    <lineage>
        <taxon>Bacteria</taxon>
        <taxon>Bacillati</taxon>
        <taxon>Bacillota</taxon>
        <taxon>Bacilli</taxon>
        <taxon>Bacillales</taxon>
        <taxon>Paenibacillaceae</taxon>
        <taxon>Paenibacillus</taxon>
    </lineage>
</organism>
<protein>
    <submittedName>
        <fullName evidence="1">Uncharacterized protein</fullName>
    </submittedName>
</protein>
<evidence type="ECO:0000313" key="2">
    <source>
        <dbReference type="Proteomes" id="UP000652153"/>
    </source>
</evidence>
<dbReference type="EMBL" id="BMFU01000025">
    <property type="protein sequence ID" value="GGH72825.1"/>
    <property type="molecule type" value="Genomic_DNA"/>
</dbReference>
<dbReference type="RefSeq" id="WP_188594964.1">
    <property type="nucleotide sequence ID" value="NZ_BMFU01000025.1"/>
</dbReference>
<evidence type="ECO:0000313" key="1">
    <source>
        <dbReference type="EMBL" id="GGH72825.1"/>
    </source>
</evidence>
<keyword evidence="2" id="KW-1185">Reference proteome</keyword>
<gene>
    <name evidence="1" type="ORF">GCM10008014_59540</name>
</gene>
<proteinExistence type="predicted"/>